<protein>
    <submittedName>
        <fullName evidence="2">Uncharacterized protein</fullName>
    </submittedName>
</protein>
<organism evidence="2 3">
    <name type="scientific">Oryza glaberrima</name>
    <name type="common">African rice</name>
    <dbReference type="NCBI Taxonomy" id="4538"/>
    <lineage>
        <taxon>Eukaryota</taxon>
        <taxon>Viridiplantae</taxon>
        <taxon>Streptophyta</taxon>
        <taxon>Embryophyta</taxon>
        <taxon>Tracheophyta</taxon>
        <taxon>Spermatophyta</taxon>
        <taxon>Magnoliopsida</taxon>
        <taxon>Liliopsida</taxon>
        <taxon>Poales</taxon>
        <taxon>Poaceae</taxon>
        <taxon>BOP clade</taxon>
        <taxon>Oryzoideae</taxon>
        <taxon>Oryzeae</taxon>
        <taxon>Oryzinae</taxon>
        <taxon>Oryza</taxon>
    </lineage>
</organism>
<accession>I1P3A6</accession>
<evidence type="ECO:0000313" key="3">
    <source>
        <dbReference type="Proteomes" id="UP000007306"/>
    </source>
</evidence>
<name>I1P3A6_ORYGL</name>
<dbReference type="AlphaFoldDB" id="I1P3A6"/>
<dbReference type="HOGENOM" id="CLU_2625993_0_0_1"/>
<keyword evidence="3" id="KW-1185">Reference proteome</keyword>
<feature type="compositionally biased region" description="Basic and acidic residues" evidence="1">
    <location>
        <begin position="69"/>
        <end position="78"/>
    </location>
</feature>
<dbReference type="EnsemblPlants" id="ORGLA02G0246200.1">
    <property type="protein sequence ID" value="ORGLA02G0246200.1"/>
    <property type="gene ID" value="ORGLA02G0246200"/>
</dbReference>
<dbReference type="Gramene" id="ORGLA02G0246200.1">
    <property type="protein sequence ID" value="ORGLA02G0246200.1"/>
    <property type="gene ID" value="ORGLA02G0246200"/>
</dbReference>
<dbReference type="Proteomes" id="UP000007306">
    <property type="component" value="Chromosome 2"/>
</dbReference>
<reference evidence="2 3" key="2">
    <citation type="submission" date="2018-04" db="EMBL/GenBank/DDBJ databases">
        <title>OglaRS2 (Oryza glaberrima Reference Sequence Version 2).</title>
        <authorList>
            <person name="Zhang J."/>
            <person name="Kudrna D."/>
            <person name="Lee S."/>
            <person name="Talag J."/>
            <person name="Rajasekar S."/>
            <person name="Wing R.A."/>
        </authorList>
    </citation>
    <scope>NUCLEOTIDE SEQUENCE [LARGE SCALE GENOMIC DNA]</scope>
    <source>
        <strain evidence="2 3">cv. IRGC 96717</strain>
    </source>
</reference>
<dbReference type="OMA" id="WCGARRD"/>
<proteinExistence type="predicted"/>
<sequence>MVHGSAGLKAATVTRGDAMAWQRHTGREALMRWRQRRDWCGARRDAGDGDGDTSGAAQPTATATARSGLETRGDGDAT</sequence>
<reference evidence="2" key="1">
    <citation type="submission" date="2015-06" db="UniProtKB">
        <authorList>
            <consortium name="EnsemblPlants"/>
        </authorList>
    </citation>
    <scope>IDENTIFICATION</scope>
</reference>
<feature type="region of interest" description="Disordered" evidence="1">
    <location>
        <begin position="41"/>
        <end position="78"/>
    </location>
</feature>
<evidence type="ECO:0000256" key="1">
    <source>
        <dbReference type="SAM" id="MobiDB-lite"/>
    </source>
</evidence>
<evidence type="ECO:0000313" key="2">
    <source>
        <dbReference type="EnsemblPlants" id="ORGLA02G0246200.1"/>
    </source>
</evidence>